<evidence type="ECO:0000313" key="1">
    <source>
        <dbReference type="EMBL" id="MBN1573135.1"/>
    </source>
</evidence>
<evidence type="ECO:0000313" key="2">
    <source>
        <dbReference type="Proteomes" id="UP000809273"/>
    </source>
</evidence>
<dbReference type="EMBL" id="JAFGIX010000040">
    <property type="protein sequence ID" value="MBN1573135.1"/>
    <property type="molecule type" value="Genomic_DNA"/>
</dbReference>
<dbReference type="AlphaFoldDB" id="A0A9D8KFL2"/>
<sequence>MQKDFHYYCIGVLAKAAGFSSKDALTIAYASQYVDDATEGTQIPVNAPNNIRIDPVRTAHKGLMWLLGAKWSEQKKVYIPFHFIPPLFYEPPGWGFGFITKPGSDFAKMLLKEACKGKKECKCWEPMIRDFKLFRLCRIGIALHTYADTWAHQDFSGRNDTENEVKGIYIYKKNKDKPSFQINLRKALPCTGHAEAGKLPDRAFLKWGYHSISHVDNSPRLNAEVFTEAAESIHRELSKVEKPKPESPNIPWEKIKEKIFEQFQYEGKDVDDRCDKWREFFINMFDDLDDHNKFKYNEEDWRKTALDTPKEEDYNWEDFSKTDRRWNRFTLKKEYFLSPFYHFHRAALLQRHFVLERLP</sequence>
<dbReference type="Proteomes" id="UP000809273">
    <property type="component" value="Unassembled WGS sequence"/>
</dbReference>
<name>A0A9D8KFL2_9DELT</name>
<dbReference type="Pfam" id="PF20551">
    <property type="entry name" value="DUF6765"/>
    <property type="match status" value="1"/>
</dbReference>
<reference evidence="1" key="1">
    <citation type="journal article" date="2021" name="Environ. Microbiol.">
        <title>Genomic characterization of three novel Desulfobacterota classes expand the metabolic and phylogenetic diversity of the phylum.</title>
        <authorList>
            <person name="Murphy C.L."/>
            <person name="Biggerstaff J."/>
            <person name="Eichhorn A."/>
            <person name="Ewing E."/>
            <person name="Shahan R."/>
            <person name="Soriano D."/>
            <person name="Stewart S."/>
            <person name="VanMol K."/>
            <person name="Walker R."/>
            <person name="Walters P."/>
            <person name="Elshahed M.S."/>
            <person name="Youssef N.H."/>
        </authorList>
    </citation>
    <scope>NUCLEOTIDE SEQUENCE</scope>
    <source>
        <strain evidence="1">Zod_Metabat.24</strain>
    </source>
</reference>
<organism evidence="1 2">
    <name type="scientific">Candidatus Zymogenus saltonus</name>
    <dbReference type="NCBI Taxonomy" id="2844893"/>
    <lineage>
        <taxon>Bacteria</taxon>
        <taxon>Deltaproteobacteria</taxon>
        <taxon>Candidatus Zymogenia</taxon>
        <taxon>Candidatus Zymogeniales</taxon>
        <taxon>Candidatus Zymogenaceae</taxon>
        <taxon>Candidatus Zymogenus</taxon>
    </lineage>
</organism>
<comment type="caution">
    <text evidence="1">The sequence shown here is derived from an EMBL/GenBank/DDBJ whole genome shotgun (WGS) entry which is preliminary data.</text>
</comment>
<protein>
    <submittedName>
        <fullName evidence="1">Uncharacterized protein</fullName>
    </submittedName>
</protein>
<accession>A0A9D8KFL2</accession>
<reference evidence="1" key="2">
    <citation type="submission" date="2021-01" db="EMBL/GenBank/DDBJ databases">
        <authorList>
            <person name="Hahn C.R."/>
            <person name="Youssef N.H."/>
            <person name="Elshahed M."/>
        </authorList>
    </citation>
    <scope>NUCLEOTIDE SEQUENCE</scope>
    <source>
        <strain evidence="1">Zod_Metabat.24</strain>
    </source>
</reference>
<proteinExistence type="predicted"/>
<dbReference type="InterPro" id="IPR046653">
    <property type="entry name" value="DUF6765"/>
</dbReference>
<gene>
    <name evidence="1" type="ORF">JW984_08065</name>
</gene>